<feature type="signal peptide" evidence="2">
    <location>
        <begin position="1"/>
        <end position="23"/>
    </location>
</feature>
<gene>
    <name evidence="3" type="ORF">CEUSTIGMA_g6484.t1</name>
</gene>
<feature type="chain" id="PRO_5012038346" evidence="2">
    <location>
        <begin position="24"/>
        <end position="195"/>
    </location>
</feature>
<keyword evidence="4" id="KW-1185">Reference proteome</keyword>
<dbReference type="EMBL" id="BEGY01000038">
    <property type="protein sequence ID" value="GAX79044.1"/>
    <property type="molecule type" value="Genomic_DNA"/>
</dbReference>
<feature type="compositionally biased region" description="Low complexity" evidence="1">
    <location>
        <begin position="53"/>
        <end position="72"/>
    </location>
</feature>
<dbReference type="AlphaFoldDB" id="A0A250X7I0"/>
<comment type="caution">
    <text evidence="3">The sequence shown here is derived from an EMBL/GenBank/DDBJ whole genome shotgun (WGS) entry which is preliminary data.</text>
</comment>
<sequence>MKSTPAVLSLFCMVILKSLEVASQGSSAATSSAETSLATQLARAFANAESGAVSGSSSASPQSSTSGASPSVDATSGPVENAAATSGASLLTAYQSVVNALTNGNGNLVPGSNLAQLQQALLALRAAYEATASVAGVSAAEAGLKELLSLEQLLLQTVGSWVILVWWLDCWVLPPSFWSLLEGLFIQLDLQFCWL</sequence>
<evidence type="ECO:0000256" key="2">
    <source>
        <dbReference type="SAM" id="SignalP"/>
    </source>
</evidence>
<evidence type="ECO:0000256" key="1">
    <source>
        <dbReference type="SAM" id="MobiDB-lite"/>
    </source>
</evidence>
<organism evidence="3 4">
    <name type="scientific">Chlamydomonas eustigma</name>
    <dbReference type="NCBI Taxonomy" id="1157962"/>
    <lineage>
        <taxon>Eukaryota</taxon>
        <taxon>Viridiplantae</taxon>
        <taxon>Chlorophyta</taxon>
        <taxon>core chlorophytes</taxon>
        <taxon>Chlorophyceae</taxon>
        <taxon>CS clade</taxon>
        <taxon>Chlamydomonadales</taxon>
        <taxon>Chlamydomonadaceae</taxon>
        <taxon>Chlamydomonas</taxon>
    </lineage>
</organism>
<dbReference type="Proteomes" id="UP000232323">
    <property type="component" value="Unassembled WGS sequence"/>
</dbReference>
<accession>A0A250X7I0</accession>
<proteinExistence type="predicted"/>
<keyword evidence="2" id="KW-0732">Signal</keyword>
<evidence type="ECO:0000313" key="4">
    <source>
        <dbReference type="Proteomes" id="UP000232323"/>
    </source>
</evidence>
<reference evidence="3 4" key="1">
    <citation type="submission" date="2017-08" db="EMBL/GenBank/DDBJ databases">
        <title>Acidophilic green algal genome provides insights into adaptation to an acidic environment.</title>
        <authorList>
            <person name="Hirooka S."/>
            <person name="Hirose Y."/>
            <person name="Kanesaki Y."/>
            <person name="Higuchi S."/>
            <person name="Fujiwara T."/>
            <person name="Onuma R."/>
            <person name="Era A."/>
            <person name="Ohbayashi R."/>
            <person name="Uzuka A."/>
            <person name="Nozaki H."/>
            <person name="Yoshikawa H."/>
            <person name="Miyagishima S.Y."/>
        </authorList>
    </citation>
    <scope>NUCLEOTIDE SEQUENCE [LARGE SCALE GENOMIC DNA]</scope>
    <source>
        <strain evidence="3 4">NIES-2499</strain>
    </source>
</reference>
<protein>
    <submittedName>
        <fullName evidence="3">Uncharacterized protein</fullName>
    </submittedName>
</protein>
<evidence type="ECO:0000313" key="3">
    <source>
        <dbReference type="EMBL" id="GAX79044.1"/>
    </source>
</evidence>
<name>A0A250X7I0_9CHLO</name>
<feature type="region of interest" description="Disordered" evidence="1">
    <location>
        <begin position="53"/>
        <end position="80"/>
    </location>
</feature>